<accession>A0A0C3DUQ8</accession>
<reference evidence="1 2" key="1">
    <citation type="submission" date="2014-04" db="EMBL/GenBank/DDBJ databases">
        <authorList>
            <consortium name="DOE Joint Genome Institute"/>
            <person name="Kuo A."/>
            <person name="Kohler A."/>
            <person name="Nagy L.G."/>
            <person name="Floudas D."/>
            <person name="Copeland A."/>
            <person name="Barry K.W."/>
            <person name="Cichocki N."/>
            <person name="Veneault-Fourrey C."/>
            <person name="LaButti K."/>
            <person name="Lindquist E.A."/>
            <person name="Lipzen A."/>
            <person name="Lundell T."/>
            <person name="Morin E."/>
            <person name="Murat C."/>
            <person name="Sun H."/>
            <person name="Tunlid A."/>
            <person name="Henrissat B."/>
            <person name="Grigoriev I.V."/>
            <person name="Hibbett D.S."/>
            <person name="Martin F."/>
            <person name="Nordberg H.P."/>
            <person name="Cantor M.N."/>
            <person name="Hua S.X."/>
        </authorList>
    </citation>
    <scope>NUCLEOTIDE SEQUENCE [LARGE SCALE GENOMIC DNA]</scope>
    <source>
        <strain evidence="1 2">Foug A</strain>
    </source>
</reference>
<dbReference type="EMBL" id="KN822068">
    <property type="protein sequence ID" value="KIM59904.1"/>
    <property type="molecule type" value="Genomic_DNA"/>
</dbReference>
<dbReference type="Proteomes" id="UP000053989">
    <property type="component" value="Unassembled WGS sequence"/>
</dbReference>
<evidence type="ECO:0000313" key="1">
    <source>
        <dbReference type="EMBL" id="KIM59904.1"/>
    </source>
</evidence>
<gene>
    <name evidence="1" type="ORF">SCLCIDRAFT_1217351</name>
</gene>
<reference evidence="2" key="2">
    <citation type="submission" date="2015-01" db="EMBL/GenBank/DDBJ databases">
        <title>Evolutionary Origins and Diversification of the Mycorrhizal Mutualists.</title>
        <authorList>
            <consortium name="DOE Joint Genome Institute"/>
            <consortium name="Mycorrhizal Genomics Consortium"/>
            <person name="Kohler A."/>
            <person name="Kuo A."/>
            <person name="Nagy L.G."/>
            <person name="Floudas D."/>
            <person name="Copeland A."/>
            <person name="Barry K.W."/>
            <person name="Cichocki N."/>
            <person name="Veneault-Fourrey C."/>
            <person name="LaButti K."/>
            <person name="Lindquist E.A."/>
            <person name="Lipzen A."/>
            <person name="Lundell T."/>
            <person name="Morin E."/>
            <person name="Murat C."/>
            <person name="Riley R."/>
            <person name="Ohm R."/>
            <person name="Sun H."/>
            <person name="Tunlid A."/>
            <person name="Henrissat B."/>
            <person name="Grigoriev I.V."/>
            <person name="Hibbett D.S."/>
            <person name="Martin F."/>
        </authorList>
    </citation>
    <scope>NUCLEOTIDE SEQUENCE [LARGE SCALE GENOMIC DNA]</scope>
    <source>
        <strain evidence="2">Foug A</strain>
    </source>
</reference>
<proteinExistence type="predicted"/>
<dbReference type="HOGENOM" id="CLU_2980432_0_0_1"/>
<sequence length="58" mass="6385">MPTATTLTSSTTIIAGHDDDTVTATTKQHGDVAMATTWRDDRPMPVWDHDDDDKTRLA</sequence>
<keyword evidence="2" id="KW-1185">Reference proteome</keyword>
<protein>
    <submittedName>
        <fullName evidence="1">Uncharacterized protein</fullName>
    </submittedName>
</protein>
<dbReference type="AlphaFoldDB" id="A0A0C3DUQ8"/>
<name>A0A0C3DUQ8_9AGAM</name>
<organism evidence="1 2">
    <name type="scientific">Scleroderma citrinum Foug A</name>
    <dbReference type="NCBI Taxonomy" id="1036808"/>
    <lineage>
        <taxon>Eukaryota</taxon>
        <taxon>Fungi</taxon>
        <taxon>Dikarya</taxon>
        <taxon>Basidiomycota</taxon>
        <taxon>Agaricomycotina</taxon>
        <taxon>Agaricomycetes</taxon>
        <taxon>Agaricomycetidae</taxon>
        <taxon>Boletales</taxon>
        <taxon>Sclerodermatineae</taxon>
        <taxon>Sclerodermataceae</taxon>
        <taxon>Scleroderma</taxon>
    </lineage>
</organism>
<evidence type="ECO:0000313" key="2">
    <source>
        <dbReference type="Proteomes" id="UP000053989"/>
    </source>
</evidence>
<dbReference type="InParanoid" id="A0A0C3DUQ8"/>